<proteinExistence type="predicted"/>
<dbReference type="EMBL" id="NFKP01000013">
    <property type="protein sequence ID" value="OUP68884.1"/>
    <property type="molecule type" value="Genomic_DNA"/>
</dbReference>
<sequence length="364" mass="39839">MPKDVIVVVNLDAKPNPSEALDILILSTAGAKDPAIYRSIEEVAEDYPNSGDTAKIYRKVSALFEQGKTTLADTLIRKVKIAGVAPPTGQDDGEKAEALITAIETLRQTDDDWYMLLTDQDGDDYVKALCAWAEGTEPTEAELGAGEEDHRKFYFGQTDNLSLAVKNRRCALIYTDTENLDEEADAAYLGNVGPFYPQSVTWKFKVPQGITMPAITSAQREALEEANVNFLTEEYKKQYVKNGVCCDGEFIDNQLGADYIASYMREELYSVLLENAKVPYTDAGFALVAGAVFATLNRATDLGIIARDPESDAGVFSVVVPKRADATDEEARARQMPDVTWEALLEGAVHRVKVVGTLRATLTA</sequence>
<evidence type="ECO:0000313" key="2">
    <source>
        <dbReference type="Proteomes" id="UP000196386"/>
    </source>
</evidence>
<reference evidence="2" key="1">
    <citation type="submission" date="2017-04" db="EMBL/GenBank/DDBJ databases">
        <title>Function of individual gut microbiota members based on whole genome sequencing of pure cultures obtained from chicken caecum.</title>
        <authorList>
            <person name="Medvecky M."/>
            <person name="Cejkova D."/>
            <person name="Polansky O."/>
            <person name="Karasova D."/>
            <person name="Kubasova T."/>
            <person name="Cizek A."/>
            <person name="Rychlik I."/>
        </authorList>
    </citation>
    <scope>NUCLEOTIDE SEQUENCE [LARGE SCALE GENOMIC DNA]</scope>
    <source>
        <strain evidence="2">An175</strain>
    </source>
</reference>
<name>A0A1Y4MJG1_9FIRM</name>
<evidence type="ECO:0008006" key="3">
    <source>
        <dbReference type="Google" id="ProtNLM"/>
    </source>
</evidence>
<accession>A0A1Y4MJG1</accession>
<protein>
    <recommendedName>
        <fullName evidence="3">DUF3383 family protein</fullName>
    </recommendedName>
</protein>
<comment type="caution">
    <text evidence="1">The sequence shown here is derived from an EMBL/GenBank/DDBJ whole genome shotgun (WGS) entry which is preliminary data.</text>
</comment>
<dbReference type="Proteomes" id="UP000196386">
    <property type="component" value="Unassembled WGS sequence"/>
</dbReference>
<dbReference type="InterPro" id="IPR021808">
    <property type="entry name" value="DUF3383"/>
</dbReference>
<dbReference type="AlphaFoldDB" id="A0A1Y4MJG1"/>
<evidence type="ECO:0000313" key="1">
    <source>
        <dbReference type="EMBL" id="OUP68884.1"/>
    </source>
</evidence>
<dbReference type="RefSeq" id="WP_087301541.1">
    <property type="nucleotide sequence ID" value="NZ_NFKP01000013.1"/>
</dbReference>
<organism evidence="1 2">
    <name type="scientific">Anaerotruncus colihominis</name>
    <dbReference type="NCBI Taxonomy" id="169435"/>
    <lineage>
        <taxon>Bacteria</taxon>
        <taxon>Bacillati</taxon>
        <taxon>Bacillota</taxon>
        <taxon>Clostridia</taxon>
        <taxon>Eubacteriales</taxon>
        <taxon>Oscillospiraceae</taxon>
        <taxon>Anaerotruncus</taxon>
    </lineage>
</organism>
<gene>
    <name evidence="1" type="ORF">B5F11_11050</name>
</gene>
<dbReference type="Pfam" id="PF11863">
    <property type="entry name" value="DUF3383"/>
    <property type="match status" value="1"/>
</dbReference>